<protein>
    <submittedName>
        <fullName evidence="2">Unannotated protein</fullName>
    </submittedName>
</protein>
<dbReference type="EMBL" id="CAFBOM010000256">
    <property type="protein sequence ID" value="CAB4998025.1"/>
    <property type="molecule type" value="Genomic_DNA"/>
</dbReference>
<reference evidence="2" key="1">
    <citation type="submission" date="2020-05" db="EMBL/GenBank/DDBJ databases">
        <authorList>
            <person name="Chiriac C."/>
            <person name="Salcher M."/>
            <person name="Ghai R."/>
            <person name="Kavagutti S V."/>
        </authorList>
    </citation>
    <scope>NUCLEOTIDE SEQUENCE</scope>
</reference>
<dbReference type="AlphaFoldDB" id="A0A6J7P0L6"/>
<name>A0A6J7P0L6_9ZZZZ</name>
<gene>
    <name evidence="2" type="ORF">UFOPK3957_01406</name>
</gene>
<proteinExistence type="predicted"/>
<evidence type="ECO:0000256" key="1">
    <source>
        <dbReference type="SAM" id="MobiDB-lite"/>
    </source>
</evidence>
<evidence type="ECO:0000313" key="2">
    <source>
        <dbReference type="EMBL" id="CAB4998025.1"/>
    </source>
</evidence>
<organism evidence="2">
    <name type="scientific">freshwater metagenome</name>
    <dbReference type="NCBI Taxonomy" id="449393"/>
    <lineage>
        <taxon>unclassified sequences</taxon>
        <taxon>metagenomes</taxon>
        <taxon>ecological metagenomes</taxon>
    </lineage>
</organism>
<sequence length="88" mass="10158">MWNREDSSPSMLGESPSPHDVRDFTVIHFRMTRWLLAMIAIAPTGNSRRVRSTDAVVQSFGMRKRMDGTWVHRYLCARPGNRGQQLPE</sequence>
<accession>A0A6J7P0L6</accession>
<feature type="region of interest" description="Disordered" evidence="1">
    <location>
        <begin position="1"/>
        <end position="20"/>
    </location>
</feature>